<accession>A0AAV4QJX6</accession>
<reference evidence="1 2" key="1">
    <citation type="submission" date="2021-06" db="EMBL/GenBank/DDBJ databases">
        <title>Caerostris extrusa draft genome.</title>
        <authorList>
            <person name="Kono N."/>
            <person name="Arakawa K."/>
        </authorList>
    </citation>
    <scope>NUCLEOTIDE SEQUENCE [LARGE SCALE GENOMIC DNA]</scope>
</reference>
<dbReference type="Proteomes" id="UP001054945">
    <property type="component" value="Unassembled WGS sequence"/>
</dbReference>
<dbReference type="EMBL" id="BPLR01006260">
    <property type="protein sequence ID" value="GIY08517.1"/>
    <property type="molecule type" value="Genomic_DNA"/>
</dbReference>
<name>A0AAV4QJX6_CAEEX</name>
<organism evidence="1 2">
    <name type="scientific">Caerostris extrusa</name>
    <name type="common">Bark spider</name>
    <name type="synonym">Caerostris bankana</name>
    <dbReference type="NCBI Taxonomy" id="172846"/>
    <lineage>
        <taxon>Eukaryota</taxon>
        <taxon>Metazoa</taxon>
        <taxon>Ecdysozoa</taxon>
        <taxon>Arthropoda</taxon>
        <taxon>Chelicerata</taxon>
        <taxon>Arachnida</taxon>
        <taxon>Araneae</taxon>
        <taxon>Araneomorphae</taxon>
        <taxon>Entelegynae</taxon>
        <taxon>Araneoidea</taxon>
        <taxon>Araneidae</taxon>
        <taxon>Caerostris</taxon>
    </lineage>
</organism>
<evidence type="ECO:0000313" key="2">
    <source>
        <dbReference type="Proteomes" id="UP001054945"/>
    </source>
</evidence>
<comment type="caution">
    <text evidence="1">The sequence shown here is derived from an EMBL/GenBank/DDBJ whole genome shotgun (WGS) entry which is preliminary data.</text>
</comment>
<protein>
    <submittedName>
        <fullName evidence="1">Uncharacterized protein</fullName>
    </submittedName>
</protein>
<evidence type="ECO:0000313" key="1">
    <source>
        <dbReference type="EMBL" id="GIY08517.1"/>
    </source>
</evidence>
<dbReference type="AlphaFoldDB" id="A0AAV4QJX6"/>
<sequence>MRCTNDGLTVYSVIVHVSGFQRKDFHPQLPIPTATSPTTKQKENLKMPWGNCVPLRQENFSYEGGKKGSFNGLQFPSCLKASSLGNGCLLDTVSLNR</sequence>
<proteinExistence type="predicted"/>
<keyword evidence="2" id="KW-1185">Reference proteome</keyword>
<gene>
    <name evidence="1" type="ORF">CEXT_82181</name>
</gene>